<dbReference type="SUPFAM" id="SSF55821">
    <property type="entry name" value="YrdC/RibB"/>
    <property type="match status" value="1"/>
</dbReference>
<name>A0A6J6TF96_9ZZZZ</name>
<dbReference type="InterPro" id="IPR006070">
    <property type="entry name" value="Sua5-like_dom"/>
</dbReference>
<dbReference type="Pfam" id="PF01300">
    <property type="entry name" value="Sua5_yciO_yrdC"/>
    <property type="match status" value="1"/>
</dbReference>
<reference evidence="13" key="1">
    <citation type="submission" date="2020-05" db="EMBL/GenBank/DDBJ databases">
        <authorList>
            <person name="Chiriac C."/>
            <person name="Salcher M."/>
            <person name="Ghai R."/>
            <person name="Kavagutti S V."/>
        </authorList>
    </citation>
    <scope>NUCLEOTIDE SEQUENCE</scope>
</reference>
<dbReference type="Gene3D" id="3.90.870.10">
    <property type="entry name" value="DHBP synthase"/>
    <property type="match status" value="1"/>
</dbReference>
<dbReference type="GO" id="GO:0008033">
    <property type="term" value="P:tRNA processing"/>
    <property type="evidence" value="ECO:0007669"/>
    <property type="project" value="UniProtKB-KW"/>
</dbReference>
<keyword evidence="5" id="KW-0808">Transferase</keyword>
<dbReference type="GO" id="GO:0005524">
    <property type="term" value="F:ATP binding"/>
    <property type="evidence" value="ECO:0007669"/>
    <property type="project" value="UniProtKB-KW"/>
</dbReference>
<evidence type="ECO:0000259" key="12">
    <source>
        <dbReference type="PROSITE" id="PS51163"/>
    </source>
</evidence>
<dbReference type="GO" id="GO:0061710">
    <property type="term" value="F:L-threonylcarbamoyladenylate synthase"/>
    <property type="evidence" value="ECO:0007669"/>
    <property type="project" value="UniProtKB-EC"/>
</dbReference>
<evidence type="ECO:0000256" key="6">
    <source>
        <dbReference type="ARBA" id="ARBA00022694"/>
    </source>
</evidence>
<dbReference type="AlphaFoldDB" id="A0A6J6TF96"/>
<gene>
    <name evidence="13" type="ORF">UFOPK2802_00849</name>
</gene>
<evidence type="ECO:0000256" key="5">
    <source>
        <dbReference type="ARBA" id="ARBA00022679"/>
    </source>
</evidence>
<sequence length="185" mass="19783">MPLENGYVFVCDAFNHAAVQRIHILRGDEDGVACQVLVGSSLVAAGITIDFDAEAKKFAEKFWPGLLTLNLPVQRGITWNLGDNRTLDLVSVRVPSSKFALDLAKSYGPLAIGSAARIGMPPTRETLFVPALDSDIGATIEFGELPVGAPTTVLTIANNEVKLDRIGAISLKELKSVNKNIVITP</sequence>
<evidence type="ECO:0000256" key="10">
    <source>
        <dbReference type="ARBA" id="ARBA00029774"/>
    </source>
</evidence>
<dbReference type="EC" id="2.7.7.87" evidence="3"/>
<evidence type="ECO:0000256" key="9">
    <source>
        <dbReference type="ARBA" id="ARBA00022840"/>
    </source>
</evidence>
<evidence type="ECO:0000256" key="11">
    <source>
        <dbReference type="ARBA" id="ARBA00048366"/>
    </source>
</evidence>
<evidence type="ECO:0000256" key="3">
    <source>
        <dbReference type="ARBA" id="ARBA00012584"/>
    </source>
</evidence>
<dbReference type="PANTHER" id="PTHR17490">
    <property type="entry name" value="SUA5"/>
    <property type="match status" value="1"/>
</dbReference>
<comment type="similarity">
    <text evidence="2">Belongs to the SUA5 family.</text>
</comment>
<dbReference type="PROSITE" id="PS51163">
    <property type="entry name" value="YRDC"/>
    <property type="match status" value="1"/>
</dbReference>
<dbReference type="InterPro" id="IPR050156">
    <property type="entry name" value="TC-AMP_synthase_SUA5"/>
</dbReference>
<dbReference type="GO" id="GO:0000049">
    <property type="term" value="F:tRNA binding"/>
    <property type="evidence" value="ECO:0007669"/>
    <property type="project" value="TreeGrafter"/>
</dbReference>
<keyword evidence="9" id="KW-0067">ATP-binding</keyword>
<protein>
    <recommendedName>
        <fullName evidence="10">L-threonylcarbamoyladenylate synthase</fullName>
        <ecNumber evidence="3">2.7.7.87</ecNumber>
    </recommendedName>
    <alternativeName>
        <fullName evidence="10">L-threonylcarbamoyladenylate synthase</fullName>
    </alternativeName>
</protein>
<dbReference type="GO" id="GO:0006450">
    <property type="term" value="P:regulation of translational fidelity"/>
    <property type="evidence" value="ECO:0007669"/>
    <property type="project" value="TreeGrafter"/>
</dbReference>
<accession>A0A6J6TF96</accession>
<evidence type="ECO:0000256" key="2">
    <source>
        <dbReference type="ARBA" id="ARBA00007663"/>
    </source>
</evidence>
<comment type="catalytic activity">
    <reaction evidence="11">
        <text>L-threonine + hydrogencarbonate + ATP = L-threonylcarbamoyladenylate + diphosphate + H2O</text>
        <dbReference type="Rhea" id="RHEA:36407"/>
        <dbReference type="ChEBI" id="CHEBI:15377"/>
        <dbReference type="ChEBI" id="CHEBI:17544"/>
        <dbReference type="ChEBI" id="CHEBI:30616"/>
        <dbReference type="ChEBI" id="CHEBI:33019"/>
        <dbReference type="ChEBI" id="CHEBI:57926"/>
        <dbReference type="ChEBI" id="CHEBI:73682"/>
        <dbReference type="EC" id="2.7.7.87"/>
    </reaction>
</comment>
<dbReference type="GO" id="GO:0005737">
    <property type="term" value="C:cytoplasm"/>
    <property type="evidence" value="ECO:0007669"/>
    <property type="project" value="UniProtKB-SubCell"/>
</dbReference>
<dbReference type="InterPro" id="IPR017945">
    <property type="entry name" value="DHBP_synth_RibB-like_a/b_dom"/>
</dbReference>
<evidence type="ECO:0000256" key="4">
    <source>
        <dbReference type="ARBA" id="ARBA00022490"/>
    </source>
</evidence>
<dbReference type="PANTHER" id="PTHR17490:SF16">
    <property type="entry name" value="THREONYLCARBAMOYL-AMP SYNTHASE"/>
    <property type="match status" value="1"/>
</dbReference>
<feature type="domain" description="YrdC-like" evidence="12">
    <location>
        <begin position="1"/>
        <end position="169"/>
    </location>
</feature>
<evidence type="ECO:0000313" key="13">
    <source>
        <dbReference type="EMBL" id="CAB4746132.1"/>
    </source>
</evidence>
<dbReference type="EMBL" id="CAEZYX010000103">
    <property type="protein sequence ID" value="CAB4746132.1"/>
    <property type="molecule type" value="Genomic_DNA"/>
</dbReference>
<evidence type="ECO:0000256" key="8">
    <source>
        <dbReference type="ARBA" id="ARBA00022741"/>
    </source>
</evidence>
<keyword evidence="6" id="KW-0819">tRNA processing</keyword>
<organism evidence="13">
    <name type="scientific">freshwater metagenome</name>
    <dbReference type="NCBI Taxonomy" id="449393"/>
    <lineage>
        <taxon>unclassified sequences</taxon>
        <taxon>metagenomes</taxon>
        <taxon>ecological metagenomes</taxon>
    </lineage>
</organism>
<evidence type="ECO:0000256" key="7">
    <source>
        <dbReference type="ARBA" id="ARBA00022695"/>
    </source>
</evidence>
<comment type="subcellular location">
    <subcellularLocation>
        <location evidence="1">Cytoplasm</location>
    </subcellularLocation>
</comment>
<keyword evidence="7" id="KW-0548">Nucleotidyltransferase</keyword>
<evidence type="ECO:0000256" key="1">
    <source>
        <dbReference type="ARBA" id="ARBA00004496"/>
    </source>
</evidence>
<dbReference type="GO" id="GO:0003725">
    <property type="term" value="F:double-stranded RNA binding"/>
    <property type="evidence" value="ECO:0007669"/>
    <property type="project" value="InterPro"/>
</dbReference>
<keyword evidence="8" id="KW-0547">Nucleotide-binding</keyword>
<proteinExistence type="inferred from homology"/>
<keyword evidence="4" id="KW-0963">Cytoplasm</keyword>